<dbReference type="Gene3D" id="3.90.226.10">
    <property type="entry name" value="2-enoyl-CoA Hydratase, Chain A, domain 1"/>
    <property type="match status" value="1"/>
</dbReference>
<evidence type="ECO:0000256" key="7">
    <source>
        <dbReference type="PIRNR" id="PIRNR036421"/>
    </source>
</evidence>
<evidence type="ECO:0000256" key="5">
    <source>
        <dbReference type="ARBA" id="ARBA00022801"/>
    </source>
</evidence>
<feature type="domain" description="Tricorn protease C1" evidence="12">
    <location>
        <begin position="711"/>
        <end position="769"/>
    </location>
</feature>
<comment type="similarity">
    <text evidence="2 7">Belongs to the peptidase S41B family.</text>
</comment>
<evidence type="ECO:0000256" key="4">
    <source>
        <dbReference type="ARBA" id="ARBA00022670"/>
    </source>
</evidence>
<dbReference type="Gene3D" id="2.120.10.60">
    <property type="entry name" value="Tricorn protease N-terminal domain"/>
    <property type="match status" value="2"/>
</dbReference>
<dbReference type="EC" id="3.4.21.-" evidence="7"/>
<gene>
    <name evidence="13" type="ORF">HMPREF1536_02186</name>
</gene>
<comment type="caution">
    <text evidence="13">The sequence shown here is derived from an EMBL/GenBank/DDBJ whole genome shotgun (WGS) entry which is preliminary data.</text>
</comment>
<evidence type="ECO:0000256" key="10">
    <source>
        <dbReference type="SAM" id="SignalP"/>
    </source>
</evidence>
<evidence type="ECO:0000259" key="11">
    <source>
        <dbReference type="Pfam" id="PF03572"/>
    </source>
</evidence>
<evidence type="ECO:0000256" key="9">
    <source>
        <dbReference type="SAM" id="MobiDB-lite"/>
    </source>
</evidence>
<dbReference type="PANTHER" id="PTHR43253:SF1">
    <property type="entry name" value="TRICORN PROTEASE HOMOLOG 2-RELATED"/>
    <property type="match status" value="1"/>
</dbReference>
<feature type="compositionally biased region" description="Basic and acidic residues" evidence="9">
    <location>
        <begin position="569"/>
        <end position="601"/>
    </location>
</feature>
<dbReference type="GO" id="GO:0005737">
    <property type="term" value="C:cytoplasm"/>
    <property type="evidence" value="ECO:0007669"/>
    <property type="project" value="UniProtKB-SubCell"/>
</dbReference>
<feature type="chain" id="PRO_5002489276" description="Tricorn protease homolog" evidence="10">
    <location>
        <begin position="20"/>
        <end position="1086"/>
    </location>
</feature>
<dbReference type="HOGENOM" id="CLU_005503_0_0_10"/>
<evidence type="ECO:0000256" key="8">
    <source>
        <dbReference type="PIRSR" id="PIRSR036421-1"/>
    </source>
</evidence>
<feature type="active site" description="Nucleophile" evidence="8">
    <location>
        <position position="991"/>
    </location>
</feature>
<dbReference type="Pfam" id="PF14684">
    <property type="entry name" value="Tricorn_C1"/>
    <property type="match status" value="1"/>
</dbReference>
<keyword evidence="14" id="KW-1185">Reference proteome</keyword>
<dbReference type="AlphaFoldDB" id="A0A0F5JGA0"/>
<accession>A0A0F5JGA0</accession>
<dbReference type="InterPro" id="IPR036034">
    <property type="entry name" value="PDZ_sf"/>
</dbReference>
<evidence type="ECO:0000259" key="12">
    <source>
        <dbReference type="Pfam" id="PF14684"/>
    </source>
</evidence>
<feature type="signal peptide" evidence="10">
    <location>
        <begin position="1"/>
        <end position="19"/>
    </location>
</feature>
<dbReference type="InterPro" id="IPR012393">
    <property type="entry name" value="Tricorn_protease"/>
</dbReference>
<dbReference type="InterPro" id="IPR029045">
    <property type="entry name" value="ClpP/crotonase-like_dom_sf"/>
</dbReference>
<evidence type="ECO:0000256" key="3">
    <source>
        <dbReference type="ARBA" id="ARBA00022490"/>
    </source>
</evidence>
<dbReference type="Proteomes" id="UP000033035">
    <property type="component" value="Unassembled WGS sequence"/>
</dbReference>
<feature type="active site" description="Charge relay system" evidence="8">
    <location>
        <position position="1048"/>
    </location>
</feature>
<dbReference type="EMBL" id="AQHW01000014">
    <property type="protein sequence ID" value="KKB56550.1"/>
    <property type="molecule type" value="Genomic_DNA"/>
</dbReference>
<dbReference type="PANTHER" id="PTHR43253">
    <property type="entry name" value="TRICORN PROTEASE HOMOLOG 2-RELATED"/>
    <property type="match status" value="1"/>
</dbReference>
<dbReference type="Gene3D" id="2.30.42.10">
    <property type="match status" value="1"/>
</dbReference>
<sequence length="1086" mass="123070">MKKLLVLTSALLFAGSVFAENDPLWMRYPAIYPNGETIAFTYKGDIYTVPVSGGKATQLTTHSAHDTRPVWSPDGSRIAFASDRNGNFDVFIMDKDGGVPKQLTTHSANEYPETFSNNNEILYSASIQQDAKDSQFPSGTFSQIYQVSTEGGRPVLFSSLAMQNLSVNKNGDKILYNDIKGYEDPWRKHHQSSITRDIWLCSLDKDRTFKKITTFRGEDRNPVWTADGNAFYYLTEEKGSFNIFKNDLTGKSDKQITQHTTHPVRFLTSDNNGKLCYSYDGEIYTVKEGSQPAKVNILIVSDQTENDLIHRLMSSGATDIAVAPGGKEVAFIVRGDVYVTSVEYETTRQITDTPQQERNIDFSPDGRSLVYSAERGETWGIYQSSLVRKDDKYFTYAQEIKEEPLVVTDKTSFQPSYSPDGKEVAFLEDRTTLRVINLKSKQVRTVLDGKFNYSYSDGDQDYKWSPDSKWFLVEYIAIGGWNNKDIALVKADGSGEVTNLTESGYSDGNPKWVLDGKAMIWSSDRAGYRSHGSWGSQADTYIMFFDGEAYDKFRLSKEELALTEDEEKDEKKDDKDKSKDKKADKKKEDTKDDEKEKDKPVDPLKFDLENRKDRIIRLTINSSNLGDAVLTPKGDKLYYCAAFEKGYDLWERNFKENSTKLLIKGVGGGSMFADKKGENLFLVSGGKLKKVEIKDSKTKDIDFKAEFSYRPAKEREYIFNHTWRQVEDKFYDPTIHGIDWKGYKTAYNRFLPHINNNYDFQEMLSEMLGELNGSHTGARYRPSSSTPATACLGAFYDNKYDGDGLKIEEIIAKGPLTKADTQIKEGCIIEKINDTPIKKGVDYYPLLGGKAGKKVLLSVYNPITGKRFEEQVKPISYGEQSNLLYKRWVENCRKKVDDLSGGKIGYVHVRGMNSESFREVYSELLGRCRNKEAVIVDTRHNGGGWLHDDLATLLSGKEYQRFEPRGQYIGSDPYNKWLKPSCVLVCEDNYSNAHGFPWVYKTLGIGKLIGAPVPGTMTAVWWETQIDPSLVFGIPQVGVKDMKGNYLENQELEPDIEIYNTPESQLKGEDHQLEEAVKVMLQTVNK</sequence>
<reference evidence="13 14" key="1">
    <citation type="submission" date="2013-04" db="EMBL/GenBank/DDBJ databases">
        <title>The Genome Sequence of Parabacteroides gordonii DSM 23371.</title>
        <authorList>
            <consortium name="The Broad Institute Genomics Platform"/>
            <person name="Earl A."/>
            <person name="Ward D."/>
            <person name="Feldgarden M."/>
            <person name="Gevers D."/>
            <person name="Martens E."/>
            <person name="Sakamoto M."/>
            <person name="Benno Y."/>
            <person name="Suzuki N."/>
            <person name="Matsunaga N."/>
            <person name="Koshihara K."/>
            <person name="Seki M."/>
            <person name="Komiya H."/>
            <person name="Walker B."/>
            <person name="Young S."/>
            <person name="Zeng Q."/>
            <person name="Gargeya S."/>
            <person name="Fitzgerald M."/>
            <person name="Haas B."/>
            <person name="Abouelleil A."/>
            <person name="Allen A.W."/>
            <person name="Alvarado L."/>
            <person name="Arachchi H.M."/>
            <person name="Berlin A.M."/>
            <person name="Chapman S.B."/>
            <person name="Gainer-Dewar J."/>
            <person name="Goldberg J."/>
            <person name="Griggs A."/>
            <person name="Gujja S."/>
            <person name="Hansen M."/>
            <person name="Howarth C."/>
            <person name="Imamovic A."/>
            <person name="Ireland A."/>
            <person name="Larimer J."/>
            <person name="McCowan C."/>
            <person name="Murphy C."/>
            <person name="Pearson M."/>
            <person name="Poon T.W."/>
            <person name="Priest M."/>
            <person name="Roberts A."/>
            <person name="Saif S."/>
            <person name="Shea T."/>
            <person name="Sisk P."/>
            <person name="Sykes S."/>
            <person name="Wortman J."/>
            <person name="Nusbaum C."/>
            <person name="Birren B."/>
        </authorList>
    </citation>
    <scope>NUCLEOTIDE SEQUENCE [LARGE SCALE GENOMIC DNA]</scope>
    <source>
        <strain evidence="13 14">MS-1</strain>
    </source>
</reference>
<dbReference type="SUPFAM" id="SSF50156">
    <property type="entry name" value="PDZ domain-like"/>
    <property type="match status" value="1"/>
</dbReference>
<evidence type="ECO:0000256" key="6">
    <source>
        <dbReference type="ARBA" id="ARBA00022825"/>
    </source>
</evidence>
<evidence type="ECO:0000313" key="14">
    <source>
        <dbReference type="Proteomes" id="UP000033035"/>
    </source>
</evidence>
<evidence type="ECO:0000313" key="13">
    <source>
        <dbReference type="EMBL" id="KKB56550.1"/>
    </source>
</evidence>
<keyword evidence="5 7" id="KW-0378">Hydrolase</keyword>
<dbReference type="Gene3D" id="3.30.750.44">
    <property type="match status" value="1"/>
</dbReference>
<dbReference type="Gene3D" id="2.120.10.30">
    <property type="entry name" value="TolB, C-terminal domain"/>
    <property type="match status" value="1"/>
</dbReference>
<proteinExistence type="inferred from homology"/>
<protein>
    <recommendedName>
        <fullName evidence="7">Tricorn protease homolog</fullName>
        <ecNumber evidence="7">3.4.21.-</ecNumber>
    </recommendedName>
</protein>
<dbReference type="Pfam" id="PF26549">
    <property type="entry name" value="Tricorn_N"/>
    <property type="match status" value="1"/>
</dbReference>
<feature type="domain" description="Tail specific protease" evidence="11">
    <location>
        <begin position="903"/>
        <end position="1058"/>
    </location>
</feature>
<dbReference type="InterPro" id="IPR028204">
    <property type="entry name" value="Tricorn_C1"/>
</dbReference>
<keyword evidence="10" id="KW-0732">Signal</keyword>
<dbReference type="PATRIC" id="fig|1203610.3.peg.2243"/>
<name>A0A0F5JGA0_9BACT</name>
<comment type="function">
    <text evidence="7">Degrades oligopeptides.</text>
</comment>
<dbReference type="GO" id="GO:0006508">
    <property type="term" value="P:proteolysis"/>
    <property type="evidence" value="ECO:0007669"/>
    <property type="project" value="UniProtKB-UniRule"/>
</dbReference>
<dbReference type="SUPFAM" id="SSF69304">
    <property type="entry name" value="Tricorn protease N-terminal domain"/>
    <property type="match status" value="2"/>
</dbReference>
<dbReference type="Pfam" id="PF03572">
    <property type="entry name" value="Peptidase_S41"/>
    <property type="match status" value="1"/>
</dbReference>
<dbReference type="RefSeq" id="WP_028728861.1">
    <property type="nucleotide sequence ID" value="NZ_AUAE01000040.1"/>
</dbReference>
<dbReference type="GO" id="GO:0008236">
    <property type="term" value="F:serine-type peptidase activity"/>
    <property type="evidence" value="ECO:0007669"/>
    <property type="project" value="UniProtKB-UniRule"/>
</dbReference>
<dbReference type="InterPro" id="IPR005151">
    <property type="entry name" value="Tail-specific_protease"/>
</dbReference>
<dbReference type="InterPro" id="IPR011659">
    <property type="entry name" value="WD40"/>
</dbReference>
<feature type="region of interest" description="Disordered" evidence="9">
    <location>
        <begin position="564"/>
        <end position="601"/>
    </location>
</feature>
<keyword evidence="3 7" id="KW-0963">Cytoplasm</keyword>
<organism evidence="13 14">
    <name type="scientific">Parabacteroides gordonii MS-1 = DSM 23371</name>
    <dbReference type="NCBI Taxonomy" id="1203610"/>
    <lineage>
        <taxon>Bacteria</taxon>
        <taxon>Pseudomonadati</taxon>
        <taxon>Bacteroidota</taxon>
        <taxon>Bacteroidia</taxon>
        <taxon>Bacteroidales</taxon>
        <taxon>Tannerellaceae</taxon>
        <taxon>Parabacteroides</taxon>
    </lineage>
</organism>
<comment type="subcellular location">
    <subcellularLocation>
        <location evidence="1 7">Cytoplasm</location>
    </subcellularLocation>
</comment>
<keyword evidence="4 7" id="KW-0645">Protease</keyword>
<feature type="active site" description="Charge relay system" evidence="8">
    <location>
        <position position="775"/>
    </location>
</feature>
<keyword evidence="6 7" id="KW-0720">Serine protease</keyword>
<evidence type="ECO:0000256" key="2">
    <source>
        <dbReference type="ARBA" id="ARBA00008524"/>
    </source>
</evidence>
<dbReference type="SUPFAM" id="SSF52096">
    <property type="entry name" value="ClpP/crotonase"/>
    <property type="match status" value="1"/>
</dbReference>
<evidence type="ECO:0000256" key="1">
    <source>
        <dbReference type="ARBA" id="ARBA00004496"/>
    </source>
</evidence>
<dbReference type="STRING" id="1203610.HMPREF1536_02186"/>
<dbReference type="PIRSF" id="PIRSF036421">
    <property type="entry name" value="Tricorn_protease"/>
    <property type="match status" value="1"/>
</dbReference>
<dbReference type="InterPro" id="IPR011042">
    <property type="entry name" value="6-blade_b-propeller_TolB-like"/>
</dbReference>
<dbReference type="CDD" id="cd07562">
    <property type="entry name" value="Peptidase_S41_TRI"/>
    <property type="match status" value="1"/>
</dbReference>
<dbReference type="Pfam" id="PF07676">
    <property type="entry name" value="PD40"/>
    <property type="match status" value="2"/>
</dbReference>